<protein>
    <submittedName>
        <fullName evidence="2">Uncharacterized protein</fullName>
    </submittedName>
</protein>
<dbReference type="Proteomes" id="UP000077202">
    <property type="component" value="Unassembled WGS sequence"/>
</dbReference>
<sequence>MDQSRHGTFRYTTDVSERASGFDAKSASGMESPEEGARGEKNARAPNSASTGDEGYRKADCDFGKGGDKLLLKEGRERGNKISIDPIAVEHADAIYLQWDQSSYRASTDPIPNLYCGARRAPDTLRNHRATVSRRVVEFRGETVLLLLLMQLRPPVRAQNPTASEALFIRNMALRAASCLSVATAPLAMGNSSQENP</sequence>
<name>A0A176VMC2_MARPO</name>
<feature type="region of interest" description="Disordered" evidence="1">
    <location>
        <begin position="1"/>
        <end position="56"/>
    </location>
</feature>
<dbReference type="AlphaFoldDB" id="A0A176VMC2"/>
<keyword evidence="3" id="KW-1185">Reference proteome</keyword>
<proteinExistence type="predicted"/>
<accession>A0A176VMC2</accession>
<dbReference type="EMBL" id="LVLJ01003426">
    <property type="protein sequence ID" value="OAE21472.1"/>
    <property type="molecule type" value="Genomic_DNA"/>
</dbReference>
<evidence type="ECO:0000313" key="3">
    <source>
        <dbReference type="Proteomes" id="UP000077202"/>
    </source>
</evidence>
<gene>
    <name evidence="2" type="ORF">AXG93_613s1090</name>
</gene>
<comment type="caution">
    <text evidence="2">The sequence shown here is derived from an EMBL/GenBank/DDBJ whole genome shotgun (WGS) entry which is preliminary data.</text>
</comment>
<organism evidence="2 3">
    <name type="scientific">Marchantia polymorpha subsp. ruderalis</name>
    <dbReference type="NCBI Taxonomy" id="1480154"/>
    <lineage>
        <taxon>Eukaryota</taxon>
        <taxon>Viridiplantae</taxon>
        <taxon>Streptophyta</taxon>
        <taxon>Embryophyta</taxon>
        <taxon>Marchantiophyta</taxon>
        <taxon>Marchantiopsida</taxon>
        <taxon>Marchantiidae</taxon>
        <taxon>Marchantiales</taxon>
        <taxon>Marchantiaceae</taxon>
        <taxon>Marchantia</taxon>
    </lineage>
</organism>
<evidence type="ECO:0000313" key="2">
    <source>
        <dbReference type="EMBL" id="OAE21472.1"/>
    </source>
</evidence>
<evidence type="ECO:0000256" key="1">
    <source>
        <dbReference type="SAM" id="MobiDB-lite"/>
    </source>
</evidence>
<reference evidence="2" key="1">
    <citation type="submission" date="2016-03" db="EMBL/GenBank/DDBJ databases">
        <title>Mechanisms controlling the formation of the plant cell surface in tip-growing cells are functionally conserved among land plants.</title>
        <authorList>
            <person name="Honkanen S."/>
            <person name="Jones V.A."/>
            <person name="Morieri G."/>
            <person name="Champion C."/>
            <person name="Hetherington A.J."/>
            <person name="Kelly S."/>
            <person name="Saint-Marcoux D."/>
            <person name="Proust H."/>
            <person name="Prescott H."/>
            <person name="Dolan L."/>
        </authorList>
    </citation>
    <scope>NUCLEOTIDE SEQUENCE [LARGE SCALE GENOMIC DNA]</scope>
    <source>
        <tissue evidence="2">Whole gametophyte</tissue>
    </source>
</reference>